<dbReference type="InterPro" id="IPR020476">
    <property type="entry name" value="Nudix_hydrolase"/>
</dbReference>
<accession>A0A8H8WXT4</accession>
<dbReference type="PROSITE" id="PS51462">
    <property type="entry name" value="NUDIX"/>
    <property type="match status" value="1"/>
</dbReference>
<dbReference type="PANTHER" id="PTHR43736:SF1">
    <property type="entry name" value="DIHYDRONEOPTERIN TRIPHOSPHATE DIPHOSPHATASE"/>
    <property type="match status" value="1"/>
</dbReference>
<evidence type="ECO:0000256" key="2">
    <source>
        <dbReference type="ARBA" id="ARBA00022801"/>
    </source>
</evidence>
<dbReference type="Proteomes" id="UP000663508">
    <property type="component" value="Chromosome"/>
</dbReference>
<dbReference type="EMBL" id="AP024145">
    <property type="protein sequence ID" value="BCM85962.1"/>
    <property type="molecule type" value="Genomic_DNA"/>
</dbReference>
<dbReference type="InterPro" id="IPR020084">
    <property type="entry name" value="NUDIX_hydrolase_CS"/>
</dbReference>
<evidence type="ECO:0000313" key="5">
    <source>
        <dbReference type="EMBL" id="BCM85962.1"/>
    </source>
</evidence>
<organism evidence="5 6">
    <name type="scientific">Methylobacterium indicum</name>
    <dbReference type="NCBI Taxonomy" id="1775910"/>
    <lineage>
        <taxon>Bacteria</taxon>
        <taxon>Pseudomonadati</taxon>
        <taxon>Pseudomonadota</taxon>
        <taxon>Alphaproteobacteria</taxon>
        <taxon>Hyphomicrobiales</taxon>
        <taxon>Methylobacteriaceae</taxon>
        <taxon>Methylobacterium</taxon>
    </lineage>
</organism>
<evidence type="ECO:0000259" key="4">
    <source>
        <dbReference type="PROSITE" id="PS51462"/>
    </source>
</evidence>
<dbReference type="RefSeq" id="WP_207178936.1">
    <property type="nucleotide sequence ID" value="NZ_AP024145.1"/>
</dbReference>
<gene>
    <name evidence="5" type="ORF">mvi_44230</name>
</gene>
<dbReference type="PANTHER" id="PTHR43736">
    <property type="entry name" value="ADP-RIBOSE PYROPHOSPHATASE"/>
    <property type="match status" value="1"/>
</dbReference>
<dbReference type="Pfam" id="PF00293">
    <property type="entry name" value="NUDIX"/>
    <property type="match status" value="1"/>
</dbReference>
<comment type="cofactor">
    <cofactor evidence="1">
        <name>Mg(2+)</name>
        <dbReference type="ChEBI" id="CHEBI:18420"/>
    </cofactor>
</comment>
<dbReference type="Gene3D" id="3.90.79.10">
    <property type="entry name" value="Nucleoside Triphosphate Pyrophosphohydrolase"/>
    <property type="match status" value="1"/>
</dbReference>
<dbReference type="PROSITE" id="PS00893">
    <property type="entry name" value="NUDIX_BOX"/>
    <property type="match status" value="1"/>
</dbReference>
<feature type="domain" description="Nudix hydrolase" evidence="4">
    <location>
        <begin position="17"/>
        <end position="147"/>
    </location>
</feature>
<dbReference type="GO" id="GO:0016787">
    <property type="term" value="F:hydrolase activity"/>
    <property type="evidence" value="ECO:0007669"/>
    <property type="project" value="UniProtKB-KW"/>
</dbReference>
<name>A0A8H8WXT4_9HYPH</name>
<reference evidence="5" key="1">
    <citation type="submission" date="2020-11" db="EMBL/GenBank/DDBJ databases">
        <title>Complete genome sequence of a novel pathogenic Methylobacterium strain isolated from rice in Vietnam.</title>
        <authorList>
            <person name="Lai K."/>
            <person name="Okazaki S."/>
            <person name="Higashi K."/>
            <person name="Mori H."/>
            <person name="Toyoda A."/>
            <person name="Kurokawa K."/>
        </authorList>
    </citation>
    <scope>NUCLEOTIDE SEQUENCE</scope>
    <source>
        <strain evidence="5">VL1</strain>
    </source>
</reference>
<evidence type="ECO:0000313" key="6">
    <source>
        <dbReference type="Proteomes" id="UP000663508"/>
    </source>
</evidence>
<proteinExistence type="inferred from homology"/>
<dbReference type="CDD" id="cd04673">
    <property type="entry name" value="NUDIX_ADPRase"/>
    <property type="match status" value="1"/>
</dbReference>
<dbReference type="InterPro" id="IPR000086">
    <property type="entry name" value="NUDIX_hydrolase_dom"/>
</dbReference>
<dbReference type="SUPFAM" id="SSF55811">
    <property type="entry name" value="Nudix"/>
    <property type="match status" value="1"/>
</dbReference>
<dbReference type="AlphaFoldDB" id="A0A8H8WXT4"/>
<sequence>MNAESDDPAWRRRYPVRPFVAASVAVVRNGRVLLAARGKAPMRGVYTLPGGQVEVGETLAVAALRELHEEVGVVAEIVAGLPPLEVIGRDAGGAVLHHFVIHPHAARWRSGEPTTGPEALALRWVTPEEAHDLPTTEGLHGVIAQALATVGKNGA</sequence>
<dbReference type="PRINTS" id="PR00502">
    <property type="entry name" value="NUDIXFAMILY"/>
</dbReference>
<protein>
    <submittedName>
        <fullName evidence="5">DNA mismatch repair protein MutT</fullName>
    </submittedName>
</protein>
<comment type="similarity">
    <text evidence="3">Belongs to the Nudix hydrolase family.</text>
</comment>
<evidence type="ECO:0000256" key="3">
    <source>
        <dbReference type="RuleBase" id="RU003476"/>
    </source>
</evidence>
<evidence type="ECO:0000256" key="1">
    <source>
        <dbReference type="ARBA" id="ARBA00001946"/>
    </source>
</evidence>
<keyword evidence="2 3" id="KW-0378">Hydrolase</keyword>
<dbReference type="KEGG" id="mind:mvi_44230"/>
<dbReference type="InterPro" id="IPR015797">
    <property type="entry name" value="NUDIX_hydrolase-like_dom_sf"/>
</dbReference>